<accession>A0A6C0CW44</accession>
<feature type="compositionally biased region" description="Basic residues" evidence="1">
    <location>
        <begin position="198"/>
        <end position="213"/>
    </location>
</feature>
<feature type="compositionally biased region" description="Basic residues" evidence="1">
    <location>
        <begin position="237"/>
        <end position="249"/>
    </location>
</feature>
<feature type="region of interest" description="Disordered" evidence="1">
    <location>
        <begin position="168"/>
        <end position="266"/>
    </location>
</feature>
<evidence type="ECO:0000256" key="1">
    <source>
        <dbReference type="SAM" id="MobiDB-lite"/>
    </source>
</evidence>
<feature type="compositionally biased region" description="Basic residues" evidence="1">
    <location>
        <begin position="168"/>
        <end position="190"/>
    </location>
</feature>
<reference evidence="2" key="1">
    <citation type="journal article" date="2020" name="Nature">
        <title>Giant virus diversity and host interactions through global metagenomics.</title>
        <authorList>
            <person name="Schulz F."/>
            <person name="Roux S."/>
            <person name="Paez-Espino D."/>
            <person name="Jungbluth S."/>
            <person name="Walsh D.A."/>
            <person name="Denef V.J."/>
            <person name="McMahon K.D."/>
            <person name="Konstantinidis K.T."/>
            <person name="Eloe-Fadrosh E.A."/>
            <person name="Kyrpides N.C."/>
            <person name="Woyke T."/>
        </authorList>
    </citation>
    <scope>NUCLEOTIDE SEQUENCE</scope>
    <source>
        <strain evidence="2">GVMAG-M-3300022752-66</strain>
    </source>
</reference>
<proteinExistence type="predicted"/>
<feature type="compositionally biased region" description="Basic and acidic residues" evidence="1">
    <location>
        <begin position="250"/>
        <end position="266"/>
    </location>
</feature>
<evidence type="ECO:0000313" key="2">
    <source>
        <dbReference type="EMBL" id="QHT08392.1"/>
    </source>
</evidence>
<dbReference type="AlphaFoldDB" id="A0A6C0CW44"/>
<dbReference type="EMBL" id="MN739495">
    <property type="protein sequence ID" value="QHT08392.1"/>
    <property type="molecule type" value="Genomic_DNA"/>
</dbReference>
<sequence>MDIVIVKELNNNNIGDGEPQTYIKSQGMSQTIIQKPGVNNVNQINWDADYNGQMANLNLDVNTNGKKDNFTLQLSKGDLENLLNIPSVEKPLEERLKDDFLINDNLAPILQYKPQAYLFRPSVYPKTKCSSKVNNNLEVQVKDELNKMYSQDEDELKSEIKNLLQLKKKLQHPHRGKHNHSHYKTHHHTKNAYSSPPVKRHHLTTKKTTKKRDYKTPSPKTIRIHLTDDHDADTTTSKRKSRKKRKTSSSKKDPSLLERISDLIQN</sequence>
<organism evidence="2">
    <name type="scientific">viral metagenome</name>
    <dbReference type="NCBI Taxonomy" id="1070528"/>
    <lineage>
        <taxon>unclassified sequences</taxon>
        <taxon>metagenomes</taxon>
        <taxon>organismal metagenomes</taxon>
    </lineage>
</organism>
<name>A0A6C0CW44_9ZZZZ</name>
<protein>
    <submittedName>
        <fullName evidence="2">Uncharacterized protein</fullName>
    </submittedName>
</protein>